<feature type="domain" description="Large ribosomal subunit protein bL12 C-terminal" evidence="5">
    <location>
        <begin position="122"/>
        <end position="189"/>
    </location>
</feature>
<keyword evidence="8" id="KW-1185">Reference proteome</keyword>
<dbReference type="GO" id="GO:0003729">
    <property type="term" value="F:mRNA binding"/>
    <property type="evidence" value="ECO:0007669"/>
    <property type="project" value="TreeGrafter"/>
</dbReference>
<dbReference type="PANTHER" id="PTHR45987">
    <property type="entry name" value="39S RIBOSOMAL PROTEIN L12"/>
    <property type="match status" value="1"/>
</dbReference>
<feature type="region of interest" description="Disordered" evidence="4">
    <location>
        <begin position="34"/>
        <end position="54"/>
    </location>
</feature>
<dbReference type="InterPro" id="IPR013823">
    <property type="entry name" value="Ribosomal_bL12_C"/>
</dbReference>
<dbReference type="GO" id="GO:0005762">
    <property type="term" value="C:mitochondrial large ribosomal subunit"/>
    <property type="evidence" value="ECO:0007669"/>
    <property type="project" value="TreeGrafter"/>
</dbReference>
<dbReference type="AlphaFoldDB" id="A0A1S8WSR3"/>
<keyword evidence="2 7" id="KW-0689">Ribosomal protein</keyword>
<dbReference type="InterPro" id="IPR008932">
    <property type="entry name" value="Ribosomal_bL12_oligo"/>
</dbReference>
<dbReference type="SUPFAM" id="SSF54736">
    <property type="entry name" value="ClpS-like"/>
    <property type="match status" value="1"/>
</dbReference>
<evidence type="ECO:0000259" key="5">
    <source>
        <dbReference type="Pfam" id="PF00542"/>
    </source>
</evidence>
<dbReference type="InterPro" id="IPR014719">
    <property type="entry name" value="Ribosomal_bL12_C/ClpS-like"/>
</dbReference>
<keyword evidence="3" id="KW-0687">Ribonucleoprotein</keyword>
<evidence type="ECO:0000313" key="8">
    <source>
        <dbReference type="Proteomes" id="UP000243686"/>
    </source>
</evidence>
<proteinExistence type="inferred from homology"/>
<evidence type="ECO:0000313" key="7">
    <source>
        <dbReference type="EMBL" id="OON17313.1"/>
    </source>
</evidence>
<dbReference type="InterPro" id="IPR000206">
    <property type="entry name" value="Ribosomal_bL12"/>
</dbReference>
<sequence length="190" mass="20822">MLARCTFQYFLRPVPCLSKVVCGQHQRCCFSSAPQTKQHPAIEPPEIVGSSTEKSYPQHVRRLAEDISRLSLLEVAELSELLQKMLNITSPVNMMSAMAAAPSASTTPEPVEEPQVATKSSFTVRLLKFDAAKKVPLIKEIKALVPEMNLVQAKKFVESAPGNVKTDVSKDEAEEIKKSLEAVGATVEID</sequence>
<dbReference type="InterPro" id="IPR036235">
    <property type="entry name" value="Ribosomal_bL12_oligo_N_sf"/>
</dbReference>
<accession>A0A1S8WSR3</accession>
<evidence type="ECO:0000256" key="4">
    <source>
        <dbReference type="SAM" id="MobiDB-lite"/>
    </source>
</evidence>
<name>A0A1S8WSR3_OPIVI</name>
<dbReference type="Gene3D" id="1.20.5.710">
    <property type="entry name" value="Single helix bin"/>
    <property type="match status" value="1"/>
</dbReference>
<dbReference type="GO" id="GO:0003735">
    <property type="term" value="F:structural constituent of ribosome"/>
    <property type="evidence" value="ECO:0007669"/>
    <property type="project" value="InterPro"/>
</dbReference>
<evidence type="ECO:0000256" key="3">
    <source>
        <dbReference type="ARBA" id="ARBA00023274"/>
    </source>
</evidence>
<evidence type="ECO:0000259" key="6">
    <source>
        <dbReference type="Pfam" id="PF16320"/>
    </source>
</evidence>
<dbReference type="Gene3D" id="3.30.1390.10">
    <property type="match status" value="1"/>
</dbReference>
<dbReference type="GO" id="GO:0006412">
    <property type="term" value="P:translation"/>
    <property type="evidence" value="ECO:0007669"/>
    <property type="project" value="InterPro"/>
</dbReference>
<evidence type="ECO:0000256" key="1">
    <source>
        <dbReference type="ARBA" id="ARBA00007197"/>
    </source>
</evidence>
<feature type="domain" description="Large ribosomal subunit protein bL12 oligomerization" evidence="6">
    <location>
        <begin position="63"/>
        <end position="103"/>
    </location>
</feature>
<protein>
    <submittedName>
        <fullName evidence="7">Ribosomal protein L7/L12 domain protein</fullName>
    </submittedName>
</protein>
<gene>
    <name evidence="7" type="ORF">X801_06849</name>
</gene>
<organism evidence="7 8">
    <name type="scientific">Opisthorchis viverrini</name>
    <name type="common">Southeast Asian liver fluke</name>
    <dbReference type="NCBI Taxonomy" id="6198"/>
    <lineage>
        <taxon>Eukaryota</taxon>
        <taxon>Metazoa</taxon>
        <taxon>Spiralia</taxon>
        <taxon>Lophotrochozoa</taxon>
        <taxon>Platyhelminthes</taxon>
        <taxon>Trematoda</taxon>
        <taxon>Digenea</taxon>
        <taxon>Opisthorchiida</taxon>
        <taxon>Opisthorchiata</taxon>
        <taxon>Opisthorchiidae</taxon>
        <taxon>Opisthorchis</taxon>
    </lineage>
</organism>
<dbReference type="HAMAP" id="MF_00368">
    <property type="entry name" value="Ribosomal_bL12"/>
    <property type="match status" value="1"/>
</dbReference>
<dbReference type="FunFam" id="3.30.1390.10:FF:000001">
    <property type="entry name" value="50S ribosomal protein L7/L12"/>
    <property type="match status" value="1"/>
</dbReference>
<dbReference type="Proteomes" id="UP000243686">
    <property type="component" value="Unassembled WGS sequence"/>
</dbReference>
<dbReference type="Pfam" id="PF16320">
    <property type="entry name" value="Ribosomal_L12_N"/>
    <property type="match status" value="1"/>
</dbReference>
<reference evidence="7 8" key="1">
    <citation type="submission" date="2015-03" db="EMBL/GenBank/DDBJ databases">
        <title>Draft genome of the nematode, Opisthorchis viverrini.</title>
        <authorList>
            <person name="Mitreva M."/>
        </authorList>
    </citation>
    <scope>NUCLEOTIDE SEQUENCE [LARGE SCALE GENOMIC DNA]</scope>
    <source>
        <strain evidence="7">Khon Kaen</strain>
    </source>
</reference>
<evidence type="ECO:0000256" key="2">
    <source>
        <dbReference type="ARBA" id="ARBA00022980"/>
    </source>
</evidence>
<dbReference type="PANTHER" id="PTHR45987:SF4">
    <property type="entry name" value="LARGE RIBOSOMAL SUBUNIT PROTEIN BL12M"/>
    <property type="match status" value="1"/>
</dbReference>
<dbReference type="SUPFAM" id="SSF48300">
    <property type="entry name" value="Ribosomal protein L7/12, oligomerisation (N-terminal) domain"/>
    <property type="match status" value="1"/>
</dbReference>
<dbReference type="Pfam" id="PF00542">
    <property type="entry name" value="Ribosomal_L12"/>
    <property type="match status" value="1"/>
</dbReference>
<dbReference type="EMBL" id="KV895543">
    <property type="protein sequence ID" value="OON17313.1"/>
    <property type="molecule type" value="Genomic_DNA"/>
</dbReference>
<comment type="similarity">
    <text evidence="1">Belongs to the bacterial ribosomal protein bL12 family.</text>
</comment>